<evidence type="ECO:0000313" key="6">
    <source>
        <dbReference type="Proteomes" id="UP001054837"/>
    </source>
</evidence>
<dbReference type="PROSITE" id="PS50835">
    <property type="entry name" value="IG_LIKE"/>
    <property type="match status" value="2"/>
</dbReference>
<dbReference type="EMBL" id="BPLQ01014795">
    <property type="protein sequence ID" value="GIY83249.1"/>
    <property type="molecule type" value="Genomic_DNA"/>
</dbReference>
<organism evidence="5 6">
    <name type="scientific">Caerostris darwini</name>
    <dbReference type="NCBI Taxonomy" id="1538125"/>
    <lineage>
        <taxon>Eukaryota</taxon>
        <taxon>Metazoa</taxon>
        <taxon>Ecdysozoa</taxon>
        <taxon>Arthropoda</taxon>
        <taxon>Chelicerata</taxon>
        <taxon>Arachnida</taxon>
        <taxon>Araneae</taxon>
        <taxon>Araneomorphae</taxon>
        <taxon>Entelegynae</taxon>
        <taxon>Araneoidea</taxon>
        <taxon>Araneidae</taxon>
        <taxon>Caerostris</taxon>
    </lineage>
</organism>
<keyword evidence="1" id="KW-0677">Repeat</keyword>
<dbReference type="InterPro" id="IPR036179">
    <property type="entry name" value="Ig-like_dom_sf"/>
</dbReference>
<dbReference type="SMART" id="SM00409">
    <property type="entry name" value="IG"/>
    <property type="match status" value="2"/>
</dbReference>
<feature type="domain" description="Ig-like" evidence="4">
    <location>
        <begin position="89"/>
        <end position="173"/>
    </location>
</feature>
<dbReference type="Pfam" id="PF07679">
    <property type="entry name" value="I-set"/>
    <property type="match status" value="1"/>
</dbReference>
<keyword evidence="6" id="KW-1185">Reference proteome</keyword>
<keyword evidence="2" id="KW-1015">Disulfide bond</keyword>
<dbReference type="PANTHER" id="PTHR12231">
    <property type="entry name" value="CTX-RELATED TYPE I TRANSMEMBRANE PROTEIN"/>
    <property type="match status" value="1"/>
</dbReference>
<dbReference type="GO" id="GO:0043005">
    <property type="term" value="C:neuron projection"/>
    <property type="evidence" value="ECO:0007669"/>
    <property type="project" value="TreeGrafter"/>
</dbReference>
<evidence type="ECO:0000313" key="5">
    <source>
        <dbReference type="EMBL" id="GIY83249.1"/>
    </source>
</evidence>
<feature type="domain" description="Ig-like" evidence="4">
    <location>
        <begin position="190"/>
        <end position="228"/>
    </location>
</feature>
<dbReference type="InterPro" id="IPR013098">
    <property type="entry name" value="Ig_I-set"/>
</dbReference>
<dbReference type="InterPro" id="IPR003599">
    <property type="entry name" value="Ig_sub"/>
</dbReference>
<dbReference type="InterPro" id="IPR051170">
    <property type="entry name" value="Neural/epithelial_adhesion"/>
</dbReference>
<dbReference type="Gene3D" id="2.60.40.10">
    <property type="entry name" value="Immunoglobulins"/>
    <property type="match status" value="2"/>
</dbReference>
<evidence type="ECO:0000256" key="1">
    <source>
        <dbReference type="ARBA" id="ARBA00022737"/>
    </source>
</evidence>
<evidence type="ECO:0000256" key="2">
    <source>
        <dbReference type="ARBA" id="ARBA00023157"/>
    </source>
</evidence>
<evidence type="ECO:0000259" key="4">
    <source>
        <dbReference type="PROSITE" id="PS50835"/>
    </source>
</evidence>
<evidence type="ECO:0000256" key="3">
    <source>
        <dbReference type="ARBA" id="ARBA00023319"/>
    </source>
</evidence>
<accession>A0AAV4WN14</accession>
<dbReference type="InterPro" id="IPR007110">
    <property type="entry name" value="Ig-like_dom"/>
</dbReference>
<keyword evidence="3" id="KW-0393">Immunoglobulin domain</keyword>
<dbReference type="Proteomes" id="UP001054837">
    <property type="component" value="Unassembled WGS sequence"/>
</dbReference>
<protein>
    <submittedName>
        <fullName evidence="5">Neurotrimin</fullName>
    </submittedName>
</protein>
<dbReference type="InterPro" id="IPR013783">
    <property type="entry name" value="Ig-like_fold"/>
</dbReference>
<sequence>MNKVETRPKAGNFLDREKSNITPLLREDAKITYQTKSRRRFSSSREHPRFRCSFLSGLHFTAARTASPEPNRCFSLSLFPQDLTDEVCPQFDEGVVNVTQSLGREAHLSCIVHNLGRFKVAWMRMSTWSILAVQQCIISPNQRISVRVEGKTSTLIIKEVGTDDTGSYMCQINTVPMFSHIFYLDVVVPPTIIEEASSSDMSVREGTDVVLRCAASGLPEPSLTWRREAYRIMEIVNWRNDNASRSECLFPASISQRGRCNVKTDIEMMPLVYVYS</sequence>
<name>A0AAV4WN14_9ARAC</name>
<dbReference type="AlphaFoldDB" id="A0AAV4WN14"/>
<proteinExistence type="predicted"/>
<comment type="caution">
    <text evidence="5">The sequence shown here is derived from an EMBL/GenBank/DDBJ whole genome shotgun (WGS) entry which is preliminary data.</text>
</comment>
<gene>
    <name evidence="5" type="primary">Ntm</name>
    <name evidence="5" type="ORF">CDAR_367181</name>
</gene>
<reference evidence="5 6" key="1">
    <citation type="submission" date="2021-06" db="EMBL/GenBank/DDBJ databases">
        <title>Caerostris darwini draft genome.</title>
        <authorList>
            <person name="Kono N."/>
            <person name="Arakawa K."/>
        </authorList>
    </citation>
    <scope>NUCLEOTIDE SEQUENCE [LARGE SCALE GENOMIC DNA]</scope>
</reference>
<dbReference type="SUPFAM" id="SSF48726">
    <property type="entry name" value="Immunoglobulin"/>
    <property type="match status" value="2"/>
</dbReference>
<dbReference type="PANTHER" id="PTHR12231:SF105">
    <property type="entry name" value="LACHESIN-LIKE PROTEIN"/>
    <property type="match status" value="1"/>
</dbReference>